<proteinExistence type="predicted"/>
<dbReference type="EnsemblPlants" id="AVESA.00010b.r2.1DG0148740.1">
    <property type="protein sequence ID" value="AVESA.00010b.r2.1DG0148740.1.CDS"/>
    <property type="gene ID" value="AVESA.00010b.r2.1DG0148740"/>
</dbReference>
<organism evidence="1 2">
    <name type="scientific">Avena sativa</name>
    <name type="common">Oat</name>
    <dbReference type="NCBI Taxonomy" id="4498"/>
    <lineage>
        <taxon>Eukaryota</taxon>
        <taxon>Viridiplantae</taxon>
        <taxon>Streptophyta</taxon>
        <taxon>Embryophyta</taxon>
        <taxon>Tracheophyta</taxon>
        <taxon>Spermatophyta</taxon>
        <taxon>Magnoliopsida</taxon>
        <taxon>Liliopsida</taxon>
        <taxon>Poales</taxon>
        <taxon>Poaceae</taxon>
        <taxon>BOP clade</taxon>
        <taxon>Pooideae</taxon>
        <taxon>Poodae</taxon>
        <taxon>Poeae</taxon>
        <taxon>Poeae Chloroplast Group 1 (Aveneae type)</taxon>
        <taxon>Aveninae</taxon>
        <taxon>Avena</taxon>
    </lineage>
</organism>
<reference evidence="1" key="1">
    <citation type="submission" date="2021-05" db="EMBL/GenBank/DDBJ databases">
        <authorList>
            <person name="Scholz U."/>
            <person name="Mascher M."/>
            <person name="Fiebig A."/>
        </authorList>
    </citation>
    <scope>NUCLEOTIDE SEQUENCE [LARGE SCALE GENOMIC DNA]</scope>
</reference>
<protein>
    <submittedName>
        <fullName evidence="1">Uncharacterized protein</fullName>
    </submittedName>
</protein>
<accession>A0ACD5TYD7</accession>
<sequence length="409" mass="45075">MLCRQHLFFVTAEGDTALHAVASNGESVEFLECAKIIFQKADELMFAPNRKGDTPMHCAARAGRSKMVSSLIELAGSRNRLQELLRKENGLKETALHDAVRIGNDSIVKSLLKADRDLANYPKEGTSPLYLAIYLENIDIARILHDMSYGNLSYCGPHGQNALHAATFGGTVIREEVLKWNSSLTTHGDKDGSTPLHFASSFGQYPHGFRQLFEANPSPVYQADNNGLFPIHVAASMGALGIISNILETCPTSAGLCTAQGRTFLHVAVENRRLKVVSFVSQTPSLAWILNSRDHDGNTALHLAVHHGNLLIFCSLYGNKDVHVSLANNSMQTPIDLARSLLSRGLKYKSNNENWIYKTLKYVGATYSCRRADKFERVDPKSFELKPEDMTKEEDTVKDASQILGIGSV</sequence>
<evidence type="ECO:0000313" key="1">
    <source>
        <dbReference type="EnsemblPlants" id="AVESA.00010b.r2.1DG0148740.1.CDS"/>
    </source>
</evidence>
<reference evidence="1" key="2">
    <citation type="submission" date="2025-09" db="UniProtKB">
        <authorList>
            <consortium name="EnsemblPlants"/>
        </authorList>
    </citation>
    <scope>IDENTIFICATION</scope>
</reference>
<evidence type="ECO:0000313" key="2">
    <source>
        <dbReference type="Proteomes" id="UP001732700"/>
    </source>
</evidence>
<dbReference type="Proteomes" id="UP001732700">
    <property type="component" value="Chromosome 1D"/>
</dbReference>
<name>A0ACD5TYD7_AVESA</name>
<keyword evidence="2" id="KW-1185">Reference proteome</keyword>